<keyword evidence="2" id="KW-1185">Reference proteome</keyword>
<sequence length="86" mass="9259">MAPSLSAAPPNVFNQVDAQAVDATCGNGKDSLFLSKLIQDLPSDDGDATEAELICIDQREAIELLPQHLERRGPLLPRVTEQVSMS</sequence>
<gene>
    <name evidence="1" type="ORF">Vbra_18451</name>
</gene>
<dbReference type="OrthoDB" id="2984at2759"/>
<dbReference type="EMBL" id="CDMY01000770">
    <property type="protein sequence ID" value="CEM33064.1"/>
    <property type="molecule type" value="Genomic_DNA"/>
</dbReference>
<dbReference type="InParanoid" id="A0A0G4GRA2"/>
<dbReference type="AlphaFoldDB" id="A0A0G4GRA2"/>
<dbReference type="InterPro" id="IPR029063">
    <property type="entry name" value="SAM-dependent_MTases_sf"/>
</dbReference>
<dbReference type="Proteomes" id="UP000041254">
    <property type="component" value="Unassembled WGS sequence"/>
</dbReference>
<accession>A0A0G4GRA2</accession>
<evidence type="ECO:0000313" key="1">
    <source>
        <dbReference type="EMBL" id="CEM33064.1"/>
    </source>
</evidence>
<organism evidence="1 2">
    <name type="scientific">Vitrella brassicaformis (strain CCMP3155)</name>
    <dbReference type="NCBI Taxonomy" id="1169540"/>
    <lineage>
        <taxon>Eukaryota</taxon>
        <taxon>Sar</taxon>
        <taxon>Alveolata</taxon>
        <taxon>Colpodellida</taxon>
        <taxon>Vitrellaceae</taxon>
        <taxon>Vitrella</taxon>
    </lineage>
</organism>
<protein>
    <submittedName>
        <fullName evidence="1">Uncharacterized protein</fullName>
    </submittedName>
</protein>
<evidence type="ECO:0000313" key="2">
    <source>
        <dbReference type="Proteomes" id="UP000041254"/>
    </source>
</evidence>
<reference evidence="1 2" key="1">
    <citation type="submission" date="2014-11" db="EMBL/GenBank/DDBJ databases">
        <authorList>
            <person name="Zhu J."/>
            <person name="Qi W."/>
            <person name="Song R."/>
        </authorList>
    </citation>
    <scope>NUCLEOTIDE SEQUENCE [LARGE SCALE GENOMIC DNA]</scope>
</reference>
<name>A0A0G4GRA2_VITBC</name>
<proteinExistence type="predicted"/>
<dbReference type="Gene3D" id="3.40.50.150">
    <property type="entry name" value="Vaccinia Virus protein VP39"/>
    <property type="match status" value="1"/>
</dbReference>
<dbReference type="VEuPathDB" id="CryptoDB:Vbra_18451"/>